<dbReference type="RefSeq" id="WP_068810394.1">
    <property type="nucleotide sequence ID" value="NZ_BMIY01000009.1"/>
</dbReference>
<comment type="domain">
    <text evidence="16">Lacks the C-terminal regulatory region which is replaced by HisZ.</text>
</comment>
<dbReference type="FunFam" id="3.40.190.10:FF:000011">
    <property type="entry name" value="ATP phosphoribosyltransferase"/>
    <property type="match status" value="1"/>
</dbReference>
<comment type="subunit">
    <text evidence="5 16">Heteromultimer composed of HisG and HisZ subunits.</text>
</comment>
<gene>
    <name evidence="16 18" type="primary">hisG</name>
    <name evidence="18" type="ORF">GCM10011403_22140</name>
</gene>
<protein>
    <recommendedName>
        <fullName evidence="7 16">ATP phosphoribosyltransferase</fullName>
        <shortName evidence="16">ATP-PRT</shortName>
        <shortName evidence="16">ATP-PRTase</shortName>
        <ecNumber evidence="6 16">2.4.2.17</ecNumber>
    </recommendedName>
</protein>
<dbReference type="InterPro" id="IPR018198">
    <property type="entry name" value="ATP_PRibTrfase_CS"/>
</dbReference>
<dbReference type="GO" id="GO:0005737">
    <property type="term" value="C:cytoplasm"/>
    <property type="evidence" value="ECO:0007669"/>
    <property type="project" value="UniProtKB-SubCell"/>
</dbReference>
<dbReference type="CDD" id="cd13595">
    <property type="entry name" value="PBP2_HisGs"/>
    <property type="match status" value="1"/>
</dbReference>
<evidence type="ECO:0000256" key="6">
    <source>
        <dbReference type="ARBA" id="ARBA00011946"/>
    </source>
</evidence>
<comment type="function">
    <text evidence="15 16">Catalyzes the condensation of ATP and 5-phosphoribose 1-diphosphate to form N'-(5'-phosphoribosyl)-ATP (PR-ATP). Has a crucial role in the pathway because the rate of histidine biosynthesis seems to be controlled primarily by regulation of HisG enzymatic activity.</text>
</comment>
<keyword evidence="8 16" id="KW-0963">Cytoplasm</keyword>
<evidence type="ECO:0000256" key="3">
    <source>
        <dbReference type="ARBA" id="ARBA00004667"/>
    </source>
</evidence>
<reference evidence="18" key="1">
    <citation type="journal article" date="2014" name="Int. J. Syst. Evol. Microbiol.">
        <title>Complete genome sequence of Corynebacterium casei LMG S-19264T (=DSM 44701T), isolated from a smear-ripened cheese.</title>
        <authorList>
            <consortium name="US DOE Joint Genome Institute (JGI-PGF)"/>
            <person name="Walter F."/>
            <person name="Albersmeier A."/>
            <person name="Kalinowski J."/>
            <person name="Ruckert C."/>
        </authorList>
    </citation>
    <scope>NUCLEOTIDE SEQUENCE</scope>
    <source>
        <strain evidence="18">CGMCC 1.15425</strain>
    </source>
</reference>
<evidence type="ECO:0000256" key="8">
    <source>
        <dbReference type="ARBA" id="ARBA00022490"/>
    </source>
</evidence>
<keyword evidence="13 16" id="KW-0067">ATP-binding</keyword>
<dbReference type="HAMAP" id="MF_01018">
    <property type="entry name" value="HisG_Short"/>
    <property type="match status" value="1"/>
</dbReference>
<evidence type="ECO:0000256" key="16">
    <source>
        <dbReference type="HAMAP-Rule" id="MF_01018"/>
    </source>
</evidence>
<organism evidence="18 19">
    <name type="scientific">Pseudohongiella nitratireducens</name>
    <dbReference type="NCBI Taxonomy" id="1768907"/>
    <lineage>
        <taxon>Bacteria</taxon>
        <taxon>Pseudomonadati</taxon>
        <taxon>Pseudomonadota</taxon>
        <taxon>Gammaproteobacteria</taxon>
        <taxon>Pseudomonadales</taxon>
        <taxon>Pseudohongiellaceae</taxon>
        <taxon>Pseudohongiella</taxon>
    </lineage>
</organism>
<dbReference type="EC" id="2.4.2.17" evidence="6 16"/>
<evidence type="ECO:0000256" key="1">
    <source>
        <dbReference type="ARBA" id="ARBA00000915"/>
    </source>
</evidence>
<evidence type="ECO:0000256" key="9">
    <source>
        <dbReference type="ARBA" id="ARBA00022605"/>
    </source>
</evidence>
<evidence type="ECO:0000256" key="12">
    <source>
        <dbReference type="ARBA" id="ARBA00022741"/>
    </source>
</evidence>
<dbReference type="GO" id="GO:0003879">
    <property type="term" value="F:ATP phosphoribosyltransferase activity"/>
    <property type="evidence" value="ECO:0007669"/>
    <property type="project" value="UniProtKB-UniRule"/>
</dbReference>
<dbReference type="InterPro" id="IPR024893">
    <property type="entry name" value="ATP_PRibTrfase_HisG_short"/>
</dbReference>
<comment type="subcellular location">
    <subcellularLocation>
        <location evidence="2 16">Cytoplasm</location>
    </subcellularLocation>
</comment>
<comment type="catalytic activity">
    <reaction evidence="1 16">
        <text>1-(5-phospho-beta-D-ribosyl)-ATP + diphosphate = 5-phospho-alpha-D-ribose 1-diphosphate + ATP</text>
        <dbReference type="Rhea" id="RHEA:18473"/>
        <dbReference type="ChEBI" id="CHEBI:30616"/>
        <dbReference type="ChEBI" id="CHEBI:33019"/>
        <dbReference type="ChEBI" id="CHEBI:58017"/>
        <dbReference type="ChEBI" id="CHEBI:73183"/>
        <dbReference type="EC" id="2.4.2.17"/>
    </reaction>
</comment>
<evidence type="ECO:0000256" key="10">
    <source>
        <dbReference type="ARBA" id="ARBA00022676"/>
    </source>
</evidence>
<reference evidence="18" key="2">
    <citation type="submission" date="2020-09" db="EMBL/GenBank/DDBJ databases">
        <authorList>
            <person name="Sun Q."/>
            <person name="Zhou Y."/>
        </authorList>
    </citation>
    <scope>NUCLEOTIDE SEQUENCE</scope>
    <source>
        <strain evidence="18">CGMCC 1.15425</strain>
    </source>
</reference>
<evidence type="ECO:0000313" key="18">
    <source>
        <dbReference type="EMBL" id="GFZ78648.1"/>
    </source>
</evidence>
<evidence type="ECO:0000259" key="17">
    <source>
        <dbReference type="Pfam" id="PF01634"/>
    </source>
</evidence>
<dbReference type="NCBIfam" id="TIGR00070">
    <property type="entry name" value="hisG"/>
    <property type="match status" value="1"/>
</dbReference>
<dbReference type="InterPro" id="IPR001348">
    <property type="entry name" value="ATP_PRibTrfase_HisG"/>
</dbReference>
<evidence type="ECO:0000256" key="13">
    <source>
        <dbReference type="ARBA" id="ARBA00022840"/>
    </source>
</evidence>
<dbReference type="GO" id="GO:0000105">
    <property type="term" value="P:L-histidine biosynthetic process"/>
    <property type="evidence" value="ECO:0007669"/>
    <property type="project" value="UniProtKB-UniRule"/>
</dbReference>
<evidence type="ECO:0000256" key="2">
    <source>
        <dbReference type="ARBA" id="ARBA00004496"/>
    </source>
</evidence>
<comment type="pathway">
    <text evidence="3 16">Amino-acid biosynthesis; L-histidine biosynthesis; L-histidine from 5-phospho-alpha-D-ribose 1-diphosphate: step 1/9.</text>
</comment>
<keyword evidence="11 16" id="KW-0808">Transferase</keyword>
<proteinExistence type="inferred from homology"/>
<comment type="caution">
    <text evidence="18">The sequence shown here is derived from an EMBL/GenBank/DDBJ whole genome shotgun (WGS) entry which is preliminary data.</text>
</comment>
<dbReference type="InterPro" id="IPR013820">
    <property type="entry name" value="ATP_PRibTrfase_cat"/>
</dbReference>
<dbReference type="Pfam" id="PF01634">
    <property type="entry name" value="HisG"/>
    <property type="match status" value="1"/>
</dbReference>
<keyword evidence="10 16" id="KW-0328">Glycosyltransferase</keyword>
<evidence type="ECO:0000256" key="4">
    <source>
        <dbReference type="ARBA" id="ARBA00009489"/>
    </source>
</evidence>
<dbReference type="OrthoDB" id="9801867at2"/>
<dbReference type="PANTHER" id="PTHR21403:SF8">
    <property type="entry name" value="ATP PHOSPHORIBOSYLTRANSFERASE"/>
    <property type="match status" value="1"/>
</dbReference>
<comment type="similarity">
    <text evidence="4 16">Belongs to the ATP phosphoribosyltransferase family. Short subfamily.</text>
</comment>
<evidence type="ECO:0000256" key="7">
    <source>
        <dbReference type="ARBA" id="ARBA00020998"/>
    </source>
</evidence>
<dbReference type="SUPFAM" id="SSF53850">
    <property type="entry name" value="Periplasmic binding protein-like II"/>
    <property type="match status" value="1"/>
</dbReference>
<evidence type="ECO:0000256" key="14">
    <source>
        <dbReference type="ARBA" id="ARBA00023102"/>
    </source>
</evidence>
<feature type="domain" description="ATP phosphoribosyltransferase catalytic" evidence="17">
    <location>
        <begin position="56"/>
        <end position="207"/>
    </location>
</feature>
<keyword evidence="14 16" id="KW-0368">Histidine biosynthesis</keyword>
<dbReference type="FunFam" id="3.40.190.10:FF:000008">
    <property type="entry name" value="ATP phosphoribosyltransferase"/>
    <property type="match status" value="1"/>
</dbReference>
<keyword evidence="12 16" id="KW-0547">Nucleotide-binding</keyword>
<evidence type="ECO:0000256" key="15">
    <source>
        <dbReference type="ARBA" id="ARBA00024861"/>
    </source>
</evidence>
<sequence>MAQTTPLVLALTKGRILQETLPLLEQAGIKLAEDHTTSRKLIFDTNRPDLRIMIVRGSDVPTYVEFGSADLGVVGKDLLMEYGEGAFYEPLDLGISRCRLMTAAPKGAEAPAGRVKVASKFVNIARRYFAEQGIQTEIIKLNGALELAPSMGLADWIVDIVDSGNTLRANGMEPLELIADISSRLIVNKASMKTKHAAVTALTEQIKAAVAGSQAE</sequence>
<keyword evidence="9 16" id="KW-0028">Amino-acid biosynthesis</keyword>
<evidence type="ECO:0000256" key="5">
    <source>
        <dbReference type="ARBA" id="ARBA00011496"/>
    </source>
</evidence>
<dbReference type="Gene3D" id="3.40.190.10">
    <property type="entry name" value="Periplasmic binding protein-like II"/>
    <property type="match status" value="2"/>
</dbReference>
<evidence type="ECO:0000313" key="19">
    <source>
        <dbReference type="Proteomes" id="UP000627715"/>
    </source>
</evidence>
<dbReference type="GO" id="GO:0005524">
    <property type="term" value="F:ATP binding"/>
    <property type="evidence" value="ECO:0007669"/>
    <property type="project" value="UniProtKB-KW"/>
</dbReference>
<dbReference type="EMBL" id="BMIY01000009">
    <property type="protein sequence ID" value="GFZ78648.1"/>
    <property type="molecule type" value="Genomic_DNA"/>
</dbReference>
<accession>A0A916QK39</accession>
<name>A0A916QK39_9GAMM</name>
<keyword evidence="19" id="KW-1185">Reference proteome</keyword>
<dbReference type="AlphaFoldDB" id="A0A916QK39"/>
<dbReference type="PANTHER" id="PTHR21403">
    <property type="entry name" value="ATP PHOSPHORIBOSYLTRANSFERASE ATP-PRTASE"/>
    <property type="match status" value="1"/>
</dbReference>
<evidence type="ECO:0000256" key="11">
    <source>
        <dbReference type="ARBA" id="ARBA00022679"/>
    </source>
</evidence>
<dbReference type="PROSITE" id="PS01316">
    <property type="entry name" value="ATP_P_PHORIBOSYLTR"/>
    <property type="match status" value="1"/>
</dbReference>
<dbReference type="Proteomes" id="UP000627715">
    <property type="component" value="Unassembled WGS sequence"/>
</dbReference>